<dbReference type="RefSeq" id="WP_261694292.1">
    <property type="nucleotide sequence ID" value="NZ_CP104694.1"/>
</dbReference>
<sequence length="176" mass="19781">MYRVLLIDDEPNILSAMRRCLSAIDSEQLDGESLAIETFTNPDDAIARSEEQDFDLIVSDYRMPLMNGVELLSRLIEAQPTVPRMIVSGYADKDAIISAVNDTNIARFINKPWSDNQLRDTVVSLLKRGRSGANENARQRAPADRAMKRLEEECPGITFVERDEDGGIYLSLDDDD</sequence>
<evidence type="ECO:0000313" key="5">
    <source>
        <dbReference type="Proteomes" id="UP001064632"/>
    </source>
</evidence>
<dbReference type="PANTHER" id="PTHR44591:SF19">
    <property type="entry name" value="TWO-COMPONENT RESPONSE REGULATOR-RELATED"/>
    <property type="match status" value="1"/>
</dbReference>
<evidence type="ECO:0000256" key="2">
    <source>
        <dbReference type="PROSITE-ProRule" id="PRU00169"/>
    </source>
</evidence>
<dbReference type="SUPFAM" id="SSF52172">
    <property type="entry name" value="CheY-like"/>
    <property type="match status" value="1"/>
</dbReference>
<dbReference type="InterPro" id="IPR050595">
    <property type="entry name" value="Bact_response_regulator"/>
</dbReference>
<evidence type="ECO:0000259" key="3">
    <source>
        <dbReference type="PROSITE" id="PS50110"/>
    </source>
</evidence>
<organism evidence="4 5">
    <name type="scientific">Tahibacter amnicola</name>
    <dbReference type="NCBI Taxonomy" id="2976241"/>
    <lineage>
        <taxon>Bacteria</taxon>
        <taxon>Pseudomonadati</taxon>
        <taxon>Pseudomonadota</taxon>
        <taxon>Gammaproteobacteria</taxon>
        <taxon>Lysobacterales</taxon>
        <taxon>Rhodanobacteraceae</taxon>
        <taxon>Tahibacter</taxon>
    </lineage>
</organism>
<reference evidence="4" key="1">
    <citation type="submission" date="2022-09" db="EMBL/GenBank/DDBJ databases">
        <title>Tahibacter sp. nov., isolated from a fresh water.</title>
        <authorList>
            <person name="Baek J.H."/>
            <person name="Lee J.K."/>
            <person name="Kim J.M."/>
            <person name="Jeon C.O."/>
        </authorList>
    </citation>
    <scope>NUCLEOTIDE SEQUENCE</scope>
    <source>
        <strain evidence="4">W38</strain>
    </source>
</reference>
<proteinExistence type="predicted"/>
<dbReference type="Proteomes" id="UP001064632">
    <property type="component" value="Chromosome"/>
</dbReference>
<feature type="modified residue" description="4-aspartylphosphate" evidence="2">
    <location>
        <position position="60"/>
    </location>
</feature>
<accession>A0ABY6BHI6</accession>
<dbReference type="SMART" id="SM00448">
    <property type="entry name" value="REC"/>
    <property type="match status" value="1"/>
</dbReference>
<dbReference type="PROSITE" id="PS50110">
    <property type="entry name" value="RESPONSE_REGULATORY"/>
    <property type="match status" value="1"/>
</dbReference>
<evidence type="ECO:0000313" key="4">
    <source>
        <dbReference type="EMBL" id="UXI67317.1"/>
    </source>
</evidence>
<protein>
    <submittedName>
        <fullName evidence="4">Response regulator</fullName>
    </submittedName>
</protein>
<keyword evidence="5" id="KW-1185">Reference proteome</keyword>
<evidence type="ECO:0000256" key="1">
    <source>
        <dbReference type="ARBA" id="ARBA00022553"/>
    </source>
</evidence>
<gene>
    <name evidence="4" type="ORF">N4264_21645</name>
</gene>
<dbReference type="CDD" id="cd17569">
    <property type="entry name" value="REC_HupR-like"/>
    <property type="match status" value="1"/>
</dbReference>
<keyword evidence="1 2" id="KW-0597">Phosphoprotein</keyword>
<name>A0ABY6BHI6_9GAMM</name>
<feature type="domain" description="Response regulatory" evidence="3">
    <location>
        <begin position="3"/>
        <end position="126"/>
    </location>
</feature>
<dbReference type="Pfam" id="PF00072">
    <property type="entry name" value="Response_reg"/>
    <property type="match status" value="1"/>
</dbReference>
<dbReference type="EMBL" id="CP104694">
    <property type="protein sequence ID" value="UXI67317.1"/>
    <property type="molecule type" value="Genomic_DNA"/>
</dbReference>
<dbReference type="PANTHER" id="PTHR44591">
    <property type="entry name" value="STRESS RESPONSE REGULATOR PROTEIN 1"/>
    <property type="match status" value="1"/>
</dbReference>
<dbReference type="Gene3D" id="3.40.50.2300">
    <property type="match status" value="1"/>
</dbReference>
<dbReference type="InterPro" id="IPR011006">
    <property type="entry name" value="CheY-like_superfamily"/>
</dbReference>
<dbReference type="InterPro" id="IPR001789">
    <property type="entry name" value="Sig_transdc_resp-reg_receiver"/>
</dbReference>